<proteinExistence type="predicted"/>
<comment type="caution">
    <text evidence="3">The sequence shown here is derived from an EMBL/GenBank/DDBJ whole genome shotgun (WGS) entry which is preliminary data.</text>
</comment>
<sequence length="131" mass="13311">MTGSRRFVLIEALRAELATFAVLCLMVLAVPLVLPVAHVLAGEPRPVICTQAGAVGESRSGTPAGMPASCPCIVSCFAGAACGQFKAVESASSSVASDNAAYGWRIAEGHTTQGRNPPLGSHAIRAPPALV</sequence>
<evidence type="ECO:0000313" key="4">
    <source>
        <dbReference type="Proteomes" id="UP001148313"/>
    </source>
</evidence>
<evidence type="ECO:0000313" key="3">
    <source>
        <dbReference type="EMBL" id="MDA4846268.1"/>
    </source>
</evidence>
<keyword evidence="2" id="KW-1133">Transmembrane helix</keyword>
<keyword evidence="4" id="KW-1185">Reference proteome</keyword>
<evidence type="ECO:0000256" key="1">
    <source>
        <dbReference type="SAM" id="MobiDB-lite"/>
    </source>
</evidence>
<dbReference type="Proteomes" id="UP001148313">
    <property type="component" value="Unassembled WGS sequence"/>
</dbReference>
<feature type="transmembrane region" description="Helical" evidence="2">
    <location>
        <begin position="20"/>
        <end position="41"/>
    </location>
</feature>
<name>A0ABT4VNI4_9HYPH</name>
<organism evidence="3 4">
    <name type="scientific">Hoeflea poritis</name>
    <dbReference type="NCBI Taxonomy" id="2993659"/>
    <lineage>
        <taxon>Bacteria</taxon>
        <taxon>Pseudomonadati</taxon>
        <taxon>Pseudomonadota</taxon>
        <taxon>Alphaproteobacteria</taxon>
        <taxon>Hyphomicrobiales</taxon>
        <taxon>Rhizobiaceae</taxon>
        <taxon>Hoeflea</taxon>
    </lineage>
</organism>
<feature type="region of interest" description="Disordered" evidence="1">
    <location>
        <begin position="111"/>
        <end position="131"/>
    </location>
</feature>
<keyword evidence="2" id="KW-0472">Membrane</keyword>
<keyword evidence="2" id="KW-0812">Transmembrane</keyword>
<accession>A0ABT4VNI4</accession>
<evidence type="ECO:0000256" key="2">
    <source>
        <dbReference type="SAM" id="Phobius"/>
    </source>
</evidence>
<reference evidence="3" key="1">
    <citation type="submission" date="2022-11" db="EMBL/GenBank/DDBJ databases">
        <title>Hoeflea poritis sp. nov., isolated from scleractinian coral Porites lutea.</title>
        <authorList>
            <person name="Zhang G."/>
            <person name="Wei Q."/>
            <person name="Cai L."/>
        </authorList>
    </citation>
    <scope>NUCLEOTIDE SEQUENCE</scope>
    <source>
        <strain evidence="3">E7-10</strain>
    </source>
</reference>
<protein>
    <submittedName>
        <fullName evidence="3">Uncharacterized protein</fullName>
    </submittedName>
</protein>
<gene>
    <name evidence="3" type="ORF">OOZ53_12960</name>
</gene>
<dbReference type="EMBL" id="JAPJZH010000007">
    <property type="protein sequence ID" value="MDA4846268.1"/>
    <property type="molecule type" value="Genomic_DNA"/>
</dbReference>
<dbReference type="RefSeq" id="WP_271090003.1">
    <property type="nucleotide sequence ID" value="NZ_JAPJZH010000007.1"/>
</dbReference>